<protein>
    <submittedName>
        <fullName evidence="2">BZ3500_MvSof-1268-A1-R1_Chr4-1g06753 protein</fullName>
    </submittedName>
    <submittedName>
        <fullName evidence="3">BZ3500_MvSof-1268-A1-R1_Chr4-1g06760 protein</fullName>
    </submittedName>
    <submittedName>
        <fullName evidence="4">BZ3500_MvSof-1268-A1-R1_Chr4-1g06768 protein</fullName>
    </submittedName>
</protein>
<reference evidence="4" key="2">
    <citation type="submission" date="2016-10" db="EMBL/GenBank/DDBJ databases">
        <authorList>
            <person name="Cai Z."/>
        </authorList>
    </citation>
    <scope>NUCLEOTIDE SEQUENCE [LARGE SCALE GENOMIC DNA]</scope>
</reference>
<dbReference type="EMBL" id="FMWP01000091">
    <property type="protein sequence ID" value="SCZ96827.1"/>
    <property type="molecule type" value="Genomic_DNA"/>
</dbReference>
<dbReference type="EMBL" id="FMWP01000091">
    <property type="protein sequence ID" value="SCZ96820.1"/>
    <property type="molecule type" value="Genomic_DNA"/>
</dbReference>
<dbReference type="Proteomes" id="UP000249723">
    <property type="component" value="Unassembled WGS sequence"/>
</dbReference>
<evidence type="ECO:0000313" key="4">
    <source>
        <dbReference type="EMBL" id="SCZ96835.1"/>
    </source>
</evidence>
<evidence type="ECO:0000313" key="5">
    <source>
        <dbReference type="Proteomes" id="UP000249723"/>
    </source>
</evidence>
<sequence length="65" mass="6884">MTGHQGCTGTERQSMQSSGSRCTSARVLEAKLNRLCGNVLGNKNGQAASAMDGNSLFTVTSYHVY</sequence>
<proteinExistence type="predicted"/>
<gene>
    <name evidence="2" type="ORF">BZ3500_MVSOF-1268-A1-R1_CHR4-1G06753</name>
    <name evidence="3" type="ORF">BZ3500_MVSOF-1268-A1-R1_CHR4-1G06760</name>
    <name evidence="4" type="ORF">BZ3500_MVSOF-1268-A1-R1_CHR4-1G06768</name>
</gene>
<evidence type="ECO:0000313" key="2">
    <source>
        <dbReference type="EMBL" id="SCZ96820.1"/>
    </source>
</evidence>
<evidence type="ECO:0000313" key="3">
    <source>
        <dbReference type="EMBL" id="SCZ96827.1"/>
    </source>
</evidence>
<dbReference type="AlphaFoldDB" id="A0A2X0LMJ0"/>
<feature type="region of interest" description="Disordered" evidence="1">
    <location>
        <begin position="1"/>
        <end position="21"/>
    </location>
</feature>
<accession>A0A2X0LMJ0</accession>
<name>A0A2X0LMJ0_9BASI</name>
<dbReference type="EMBL" id="FMWP01000091">
    <property type="protein sequence ID" value="SCZ96835.1"/>
    <property type="molecule type" value="Genomic_DNA"/>
</dbReference>
<reference evidence="5" key="1">
    <citation type="submission" date="2016-10" db="EMBL/GenBank/DDBJ databases">
        <authorList>
            <person name="Jeantristanb JTB J.-T."/>
            <person name="Ricardo R."/>
        </authorList>
    </citation>
    <scope>NUCLEOTIDE SEQUENCE [LARGE SCALE GENOMIC DNA]</scope>
</reference>
<organism evidence="4 5">
    <name type="scientific">Microbotryum saponariae</name>
    <dbReference type="NCBI Taxonomy" id="289078"/>
    <lineage>
        <taxon>Eukaryota</taxon>
        <taxon>Fungi</taxon>
        <taxon>Dikarya</taxon>
        <taxon>Basidiomycota</taxon>
        <taxon>Pucciniomycotina</taxon>
        <taxon>Microbotryomycetes</taxon>
        <taxon>Microbotryales</taxon>
        <taxon>Microbotryaceae</taxon>
        <taxon>Microbotryum</taxon>
    </lineage>
</organism>
<evidence type="ECO:0000256" key="1">
    <source>
        <dbReference type="SAM" id="MobiDB-lite"/>
    </source>
</evidence>
<keyword evidence="5" id="KW-1185">Reference proteome</keyword>